<reference evidence="1" key="1">
    <citation type="journal article" date="2014" name="Front. Microbiol.">
        <title>High frequency of phylogenetically diverse reductive dehalogenase-homologous genes in deep subseafloor sedimentary metagenomes.</title>
        <authorList>
            <person name="Kawai M."/>
            <person name="Futagami T."/>
            <person name="Toyoda A."/>
            <person name="Takaki Y."/>
            <person name="Nishi S."/>
            <person name="Hori S."/>
            <person name="Arai W."/>
            <person name="Tsubouchi T."/>
            <person name="Morono Y."/>
            <person name="Uchiyama I."/>
            <person name="Ito T."/>
            <person name="Fujiyama A."/>
            <person name="Inagaki F."/>
            <person name="Takami H."/>
        </authorList>
    </citation>
    <scope>NUCLEOTIDE SEQUENCE</scope>
    <source>
        <strain evidence="1">Expedition CK06-06</strain>
    </source>
</reference>
<name>X0W1B6_9ZZZZ</name>
<dbReference type="AlphaFoldDB" id="X0W1B6"/>
<accession>X0W1B6</accession>
<proteinExistence type="predicted"/>
<organism evidence="1">
    <name type="scientific">marine sediment metagenome</name>
    <dbReference type="NCBI Taxonomy" id="412755"/>
    <lineage>
        <taxon>unclassified sequences</taxon>
        <taxon>metagenomes</taxon>
        <taxon>ecological metagenomes</taxon>
    </lineage>
</organism>
<dbReference type="EMBL" id="BARS01034621">
    <property type="protein sequence ID" value="GAG24340.1"/>
    <property type="molecule type" value="Genomic_DNA"/>
</dbReference>
<evidence type="ECO:0000313" key="1">
    <source>
        <dbReference type="EMBL" id="GAG24340.1"/>
    </source>
</evidence>
<comment type="caution">
    <text evidence="1">The sequence shown here is derived from an EMBL/GenBank/DDBJ whole genome shotgun (WGS) entry which is preliminary data.</text>
</comment>
<gene>
    <name evidence="1" type="ORF">S01H1_53461</name>
</gene>
<sequence>VYRAQNCDGVGGLVRPLLPSTILFETHLMPDLGSFAIAVESRPGEGSTFQVYLPGVEARGHALAK</sequence>
<protein>
    <submittedName>
        <fullName evidence="1">Uncharacterized protein</fullName>
    </submittedName>
</protein>
<feature type="non-terminal residue" evidence="1">
    <location>
        <position position="1"/>
    </location>
</feature>